<dbReference type="GeneID" id="108567267"/>
<evidence type="ECO:0000313" key="13">
    <source>
        <dbReference type="Proteomes" id="UP000695000"/>
    </source>
</evidence>
<dbReference type="SMART" id="SM00333">
    <property type="entry name" value="TUDOR"/>
    <property type="match status" value="1"/>
</dbReference>
<evidence type="ECO:0000256" key="4">
    <source>
        <dbReference type="ARBA" id="ARBA00022664"/>
    </source>
</evidence>
<keyword evidence="5" id="KW-0747">Spliceosome</keyword>
<feature type="region of interest" description="Disordered" evidence="11">
    <location>
        <begin position="251"/>
        <end position="275"/>
    </location>
</feature>
<dbReference type="Pfam" id="PF06003">
    <property type="entry name" value="SMN_Tudor"/>
    <property type="match status" value="1"/>
</dbReference>
<evidence type="ECO:0000256" key="1">
    <source>
        <dbReference type="ARBA" id="ARBA00004324"/>
    </source>
</evidence>
<dbReference type="InterPro" id="IPR002999">
    <property type="entry name" value="Tudor"/>
</dbReference>
<sequence length="561" mass="63260">MSKSKEDSTMEILQDEGWQITAEGLVCVSENVKSTKDIIQNAINTDLKDIGKSVLSPLLGQKQIPKLVVQIQKLRNVSAPKANEDSQAAPRMLKLILTDGHSHCQAIETEQISQLSLNKTAPGTKLLLKNAKISSGYILLTPQNCSVLGGRVEALYEKWEVNKNISNHNRGNTGGDGEGPPPWVNFGKKLMVSNDKNFKSLVNDKDGPKNESSEFESQRQDAIAEATSGAVKKVFGGGTKPIKVIRNLQENSQRDRKVGGRRGRKELLEDEKQMQKPSENVSLFDFLENKLSIDTNDYNTYDNRKKPELTNNANVYNYEAKNGFENKNAYYDNKSSIGFKKNYDPRGVYNKNKYDNRGGAPVKNNFGNAIKSNSDMRNGYGNKNSNDVKGVYGNKFDNKNTYKNRNADLKINNENKPVISNMPEDTKIEHDVVKSNTNMTKLTQNMAKMNVDVNGTFAAKAFRQHLNLGRNNPPESNKWQFKIGDQCMAKYWEDNKYYNATVTGLTQKTCVVQFNDYGNMEEVLHADCIPITDVEQDQTHLNQNKHKYSRREFSGSYKNKF</sequence>
<keyword evidence="4" id="KW-0507">mRNA processing</keyword>
<evidence type="ECO:0000256" key="8">
    <source>
        <dbReference type="ARBA" id="ARBA00037618"/>
    </source>
</evidence>
<evidence type="ECO:0000256" key="2">
    <source>
        <dbReference type="ARBA" id="ARBA00004408"/>
    </source>
</evidence>
<comment type="similarity">
    <text evidence="3">Belongs to the SMN family.</text>
</comment>
<dbReference type="InterPro" id="IPR010304">
    <property type="entry name" value="SMN_Tudor"/>
</dbReference>
<evidence type="ECO:0000259" key="12">
    <source>
        <dbReference type="PROSITE" id="PS50304"/>
    </source>
</evidence>
<evidence type="ECO:0000256" key="3">
    <source>
        <dbReference type="ARBA" id="ARBA00005371"/>
    </source>
</evidence>
<feature type="compositionally biased region" description="Basic and acidic residues" evidence="11">
    <location>
        <begin position="265"/>
        <end position="274"/>
    </location>
</feature>
<dbReference type="RefSeq" id="XP_017783114.1">
    <property type="nucleotide sequence ID" value="XM_017927625.1"/>
</dbReference>
<gene>
    <name evidence="14" type="primary">LOC108567267</name>
</gene>
<keyword evidence="13" id="KW-1185">Reference proteome</keyword>
<feature type="domain" description="Tudor" evidence="12">
    <location>
        <begin position="480"/>
        <end position="538"/>
    </location>
</feature>
<dbReference type="Gene3D" id="2.30.30.140">
    <property type="match status" value="1"/>
</dbReference>
<accession>A0ABM1N8G4</accession>
<name>A0ABM1N8G4_NICVS</name>
<evidence type="ECO:0000256" key="5">
    <source>
        <dbReference type="ARBA" id="ARBA00022728"/>
    </source>
</evidence>
<feature type="region of interest" description="Disordered" evidence="11">
    <location>
        <begin position="199"/>
        <end position="220"/>
    </location>
</feature>
<keyword evidence="6" id="KW-0508">mRNA splicing</keyword>
<dbReference type="PROSITE" id="PS50304">
    <property type="entry name" value="TUDOR"/>
    <property type="match status" value="1"/>
</dbReference>
<dbReference type="SMART" id="SM01161">
    <property type="entry name" value="DUF1767"/>
    <property type="match status" value="1"/>
</dbReference>
<proteinExistence type="inferred from homology"/>
<comment type="function">
    <text evidence="8">Involved in spliceosome assembly.</text>
</comment>
<organism evidence="13 14">
    <name type="scientific">Nicrophorus vespilloides</name>
    <name type="common">Boreal carrion beetle</name>
    <dbReference type="NCBI Taxonomy" id="110193"/>
    <lineage>
        <taxon>Eukaryota</taxon>
        <taxon>Metazoa</taxon>
        <taxon>Ecdysozoa</taxon>
        <taxon>Arthropoda</taxon>
        <taxon>Hexapoda</taxon>
        <taxon>Insecta</taxon>
        <taxon>Pterygota</taxon>
        <taxon>Neoptera</taxon>
        <taxon>Endopterygota</taxon>
        <taxon>Coleoptera</taxon>
        <taxon>Polyphaga</taxon>
        <taxon>Staphyliniformia</taxon>
        <taxon>Silphidae</taxon>
        <taxon>Nicrophorinae</taxon>
        <taxon>Nicrophorus</taxon>
    </lineage>
</organism>
<feature type="compositionally biased region" description="Basic and acidic residues" evidence="11">
    <location>
        <begin position="199"/>
        <end position="219"/>
    </location>
</feature>
<evidence type="ECO:0000256" key="7">
    <source>
        <dbReference type="ARBA" id="ARBA00023242"/>
    </source>
</evidence>
<dbReference type="Gene3D" id="2.40.50.770">
    <property type="entry name" value="RecQ-mediated genome instability protein Rmi1, C-terminal domain"/>
    <property type="match status" value="1"/>
</dbReference>
<evidence type="ECO:0000313" key="14">
    <source>
        <dbReference type="RefSeq" id="XP_017783114.1"/>
    </source>
</evidence>
<dbReference type="PANTHER" id="PTHR13681:SF24">
    <property type="entry name" value="TUDOR DOMAIN-CONTAINING PROTEIN 3"/>
    <property type="match status" value="1"/>
</dbReference>
<dbReference type="Pfam" id="PF08585">
    <property type="entry name" value="RMI1_N_C"/>
    <property type="match status" value="1"/>
</dbReference>
<dbReference type="PANTHER" id="PTHR13681">
    <property type="entry name" value="SURVIVAL OF MOTOR NEURON-RELATED-SPLICING FACTOR 30-RELATED"/>
    <property type="match status" value="1"/>
</dbReference>
<dbReference type="SUPFAM" id="SSF63748">
    <property type="entry name" value="Tudor/PWWP/MBT"/>
    <property type="match status" value="1"/>
</dbReference>
<reference evidence="14" key="1">
    <citation type="submission" date="2025-08" db="UniProtKB">
        <authorList>
            <consortium name="RefSeq"/>
        </authorList>
    </citation>
    <scope>IDENTIFICATION</scope>
    <source>
        <tissue evidence="14">Whole Larva</tissue>
    </source>
</reference>
<dbReference type="InterPro" id="IPR042470">
    <property type="entry name" value="RMI1_N_C_sf"/>
</dbReference>
<dbReference type="Proteomes" id="UP000695000">
    <property type="component" value="Unplaced"/>
</dbReference>
<keyword evidence="7" id="KW-0539">Nucleus</keyword>
<evidence type="ECO:0000256" key="11">
    <source>
        <dbReference type="SAM" id="MobiDB-lite"/>
    </source>
</evidence>
<evidence type="ECO:0000256" key="9">
    <source>
        <dbReference type="ARBA" id="ARBA00041083"/>
    </source>
</evidence>
<evidence type="ECO:0000256" key="10">
    <source>
        <dbReference type="ARBA" id="ARBA00042567"/>
    </source>
</evidence>
<protein>
    <recommendedName>
        <fullName evidence="9">Survival of motor neuron-related-splicing factor 30</fullName>
    </recommendedName>
    <alternativeName>
        <fullName evidence="10">Survival motor neuron domain-containing protein 1</fullName>
    </alternativeName>
</protein>
<evidence type="ECO:0000256" key="6">
    <source>
        <dbReference type="ARBA" id="ARBA00023187"/>
    </source>
</evidence>
<dbReference type="InterPro" id="IPR013894">
    <property type="entry name" value="RMI1_OB"/>
</dbReference>
<comment type="subcellular location">
    <subcellularLocation>
        <location evidence="1">Nucleus speckle</location>
    </subcellularLocation>
    <subcellularLocation>
        <location evidence="2">Nucleus</location>
        <location evidence="2">Cajal body</location>
    </subcellularLocation>
</comment>